<dbReference type="GO" id="GO:0004252">
    <property type="term" value="F:serine-type endopeptidase activity"/>
    <property type="evidence" value="ECO:0007669"/>
    <property type="project" value="InterPro"/>
</dbReference>
<evidence type="ECO:0000256" key="3">
    <source>
        <dbReference type="ARBA" id="ARBA00022692"/>
    </source>
</evidence>
<dbReference type="Proteomes" id="UP000391919">
    <property type="component" value="Unassembled WGS sequence"/>
</dbReference>
<dbReference type="AlphaFoldDB" id="A0A5J4JG10"/>
<evidence type="ECO:0000256" key="5">
    <source>
        <dbReference type="ARBA" id="ARBA00022989"/>
    </source>
</evidence>
<dbReference type="InterPro" id="IPR035952">
    <property type="entry name" value="Rhomboid-like_sf"/>
</dbReference>
<sequence>MEKAGEIVSSREDFLFWKLGHYFVVENSYRIIYLSGGRDEMWLENTANKKMPFVRLLRYDLDWGSWLYRDIRYTGAHAEDLCRQTGRNAFRVLNIYVSEYAPVDEYQMYLAEPLLVNRGRTEVHTILLESGHLGEGLRRLNNLTGGNFETAPGASGEDTYALQRIVLEHAARREEQERQLFDAGRPFFTYVFLAVQIAVFIMMTLFGGTQNTENLIRFGAKYNPLIIDGQYWRLITPVFIHIGIMHLLMNSLSLYYIGPLVERIYGIWRFAWIYLFAGFSGCLASFLFSSSISAGASGAIFGLFGALLYIGTAYRDLFFRTMGSSVIMLVVINLIFGFSVSGVDNFGHLGGLFGGFLAAAIVHFPKRRRVGVQFGAFIVAVLAAVSLLYMGLNGYVKGR</sequence>
<feature type="domain" description="Peptidase S54 rhomboid" evidence="8">
    <location>
        <begin position="229"/>
        <end position="363"/>
    </location>
</feature>
<evidence type="ECO:0000256" key="6">
    <source>
        <dbReference type="ARBA" id="ARBA00023136"/>
    </source>
</evidence>
<keyword evidence="4" id="KW-0378">Hydrolase</keyword>
<dbReference type="Gene3D" id="1.20.1540.10">
    <property type="entry name" value="Rhomboid-like"/>
    <property type="match status" value="1"/>
</dbReference>
<keyword evidence="10" id="KW-1185">Reference proteome</keyword>
<dbReference type="InterPro" id="IPR050925">
    <property type="entry name" value="Rhomboid_protease_S54"/>
</dbReference>
<comment type="similarity">
    <text evidence="2">Belongs to the peptidase S54 family.</text>
</comment>
<keyword evidence="6 7" id="KW-0472">Membrane</keyword>
<dbReference type="PANTHER" id="PTHR43731:SF14">
    <property type="entry name" value="PRESENILIN-ASSOCIATED RHOMBOID-LIKE PROTEIN, MITOCHONDRIAL"/>
    <property type="match status" value="1"/>
</dbReference>
<dbReference type="GO" id="GO:0016020">
    <property type="term" value="C:membrane"/>
    <property type="evidence" value="ECO:0007669"/>
    <property type="project" value="UniProtKB-SubCell"/>
</dbReference>
<feature type="transmembrane region" description="Helical" evidence="7">
    <location>
        <begin position="346"/>
        <end position="364"/>
    </location>
</feature>
<organism evidence="9 10">
    <name type="scientific">Weizmannia acidilactici</name>
    <dbReference type="NCBI Taxonomy" id="2607726"/>
    <lineage>
        <taxon>Bacteria</taxon>
        <taxon>Bacillati</taxon>
        <taxon>Bacillota</taxon>
        <taxon>Bacilli</taxon>
        <taxon>Bacillales</taxon>
        <taxon>Bacillaceae</taxon>
        <taxon>Heyndrickxia</taxon>
    </lineage>
</organism>
<comment type="subcellular location">
    <subcellularLocation>
        <location evidence="1">Membrane</location>
        <topology evidence="1">Multi-pass membrane protein</topology>
    </subcellularLocation>
</comment>
<name>A0A5J4JG10_9BACI</name>
<dbReference type="Pfam" id="PF01694">
    <property type="entry name" value="Rhomboid"/>
    <property type="match status" value="1"/>
</dbReference>
<dbReference type="SUPFAM" id="SSF144091">
    <property type="entry name" value="Rhomboid-like"/>
    <property type="match status" value="1"/>
</dbReference>
<accession>A0A5J4JG10</accession>
<evidence type="ECO:0000256" key="2">
    <source>
        <dbReference type="ARBA" id="ARBA00009045"/>
    </source>
</evidence>
<dbReference type="EMBL" id="BKZQ01000008">
    <property type="protein sequence ID" value="GER69555.1"/>
    <property type="molecule type" value="Genomic_DNA"/>
</dbReference>
<reference evidence="9 10" key="1">
    <citation type="submission" date="2019-09" db="EMBL/GenBank/DDBJ databases">
        <title>Draft genome sequence of Bacillus sp. JC-7.</title>
        <authorList>
            <person name="Tanaka N."/>
            <person name="Shiwa Y."/>
            <person name="Fujita N."/>
            <person name="Tanasupawat S."/>
        </authorList>
    </citation>
    <scope>NUCLEOTIDE SEQUENCE [LARGE SCALE GENOMIC DNA]</scope>
    <source>
        <strain evidence="9 10">JC-7</strain>
    </source>
</reference>
<evidence type="ECO:0000313" key="10">
    <source>
        <dbReference type="Proteomes" id="UP000391919"/>
    </source>
</evidence>
<comment type="caution">
    <text evidence="9">The sequence shown here is derived from an EMBL/GenBank/DDBJ whole genome shotgun (WGS) entry which is preliminary data.</text>
</comment>
<feature type="transmembrane region" description="Helical" evidence="7">
    <location>
        <begin position="317"/>
        <end position="340"/>
    </location>
</feature>
<dbReference type="RefSeq" id="WP_253693450.1">
    <property type="nucleotide sequence ID" value="NZ_BKZQ01000008.1"/>
</dbReference>
<keyword evidence="5 7" id="KW-1133">Transmembrane helix</keyword>
<gene>
    <name evidence="9" type="ORF">BpJC7_08580</name>
</gene>
<dbReference type="PANTHER" id="PTHR43731">
    <property type="entry name" value="RHOMBOID PROTEASE"/>
    <property type="match status" value="1"/>
</dbReference>
<evidence type="ECO:0000256" key="1">
    <source>
        <dbReference type="ARBA" id="ARBA00004141"/>
    </source>
</evidence>
<evidence type="ECO:0000313" key="9">
    <source>
        <dbReference type="EMBL" id="GER69555.1"/>
    </source>
</evidence>
<protein>
    <recommendedName>
        <fullName evidence="8">Peptidase S54 rhomboid domain-containing protein</fullName>
    </recommendedName>
</protein>
<proteinExistence type="inferred from homology"/>
<feature type="transmembrane region" description="Helical" evidence="7">
    <location>
        <begin position="187"/>
        <end position="208"/>
    </location>
</feature>
<dbReference type="InterPro" id="IPR022764">
    <property type="entry name" value="Peptidase_S54_rhomboid_dom"/>
</dbReference>
<evidence type="ECO:0000256" key="7">
    <source>
        <dbReference type="SAM" id="Phobius"/>
    </source>
</evidence>
<feature type="transmembrane region" description="Helical" evidence="7">
    <location>
        <begin position="371"/>
        <end position="392"/>
    </location>
</feature>
<feature type="transmembrane region" description="Helical" evidence="7">
    <location>
        <begin position="238"/>
        <end position="258"/>
    </location>
</feature>
<evidence type="ECO:0000256" key="4">
    <source>
        <dbReference type="ARBA" id="ARBA00022801"/>
    </source>
</evidence>
<feature type="transmembrane region" description="Helical" evidence="7">
    <location>
        <begin position="270"/>
        <end position="288"/>
    </location>
</feature>
<evidence type="ECO:0000259" key="8">
    <source>
        <dbReference type="Pfam" id="PF01694"/>
    </source>
</evidence>
<feature type="transmembrane region" description="Helical" evidence="7">
    <location>
        <begin position="294"/>
        <end position="310"/>
    </location>
</feature>
<keyword evidence="3 7" id="KW-0812">Transmembrane</keyword>